<dbReference type="InterPro" id="IPR036188">
    <property type="entry name" value="FAD/NAD-bd_sf"/>
</dbReference>
<organism evidence="16 17">
    <name type="scientific">Cellulomonas dongxiuzhuiae</name>
    <dbReference type="NCBI Taxonomy" id="2819979"/>
    <lineage>
        <taxon>Bacteria</taxon>
        <taxon>Bacillati</taxon>
        <taxon>Actinomycetota</taxon>
        <taxon>Actinomycetes</taxon>
        <taxon>Micrococcales</taxon>
        <taxon>Cellulomonadaceae</taxon>
        <taxon>Cellulomonas</taxon>
    </lineage>
</organism>
<evidence type="ECO:0000256" key="2">
    <source>
        <dbReference type="ARBA" id="ARBA00004924"/>
    </source>
</evidence>
<evidence type="ECO:0000256" key="13">
    <source>
        <dbReference type="ARBA" id="ARBA00032493"/>
    </source>
</evidence>
<dbReference type="Gene3D" id="3.50.50.60">
    <property type="entry name" value="FAD/NAD(P)-binding domain"/>
    <property type="match status" value="1"/>
</dbReference>
<evidence type="ECO:0000256" key="11">
    <source>
        <dbReference type="ARBA" id="ARBA00029939"/>
    </source>
</evidence>
<comment type="similarity">
    <text evidence="3">Belongs to the lysine N(6)-hydroxylase/L-ornithine N(5)-oxygenase family.</text>
</comment>
<keyword evidence="7" id="KW-0274">FAD</keyword>
<name>A0ABX8GLE2_9CELL</name>
<dbReference type="InterPro" id="IPR025700">
    <property type="entry name" value="Lys/Orn_oxygenase"/>
</dbReference>
<comment type="cofactor">
    <cofactor evidence="1">
        <name>FAD</name>
        <dbReference type="ChEBI" id="CHEBI:57692"/>
    </cofactor>
</comment>
<keyword evidence="8" id="KW-0521">NADP</keyword>
<evidence type="ECO:0000256" key="4">
    <source>
        <dbReference type="ARBA" id="ARBA00013076"/>
    </source>
</evidence>
<evidence type="ECO:0000256" key="1">
    <source>
        <dbReference type="ARBA" id="ARBA00001974"/>
    </source>
</evidence>
<dbReference type="EC" id="1.14.13.59" evidence="4"/>
<evidence type="ECO:0000256" key="15">
    <source>
        <dbReference type="ARBA" id="ARBA00048407"/>
    </source>
</evidence>
<proteinExistence type="inferred from homology"/>
<keyword evidence="9" id="KW-0560">Oxidoreductase</keyword>
<dbReference type="Pfam" id="PF13434">
    <property type="entry name" value="Lys_Orn_oxgnase"/>
    <property type="match status" value="1"/>
</dbReference>
<evidence type="ECO:0000256" key="14">
    <source>
        <dbReference type="ARBA" id="ARBA00032738"/>
    </source>
</evidence>
<keyword evidence="6" id="KW-0285">Flavoprotein</keyword>
<evidence type="ECO:0000256" key="3">
    <source>
        <dbReference type="ARBA" id="ARBA00007588"/>
    </source>
</evidence>
<accession>A0ABX8GLE2</accession>
<evidence type="ECO:0000256" key="9">
    <source>
        <dbReference type="ARBA" id="ARBA00023002"/>
    </source>
</evidence>
<comment type="catalytic activity">
    <reaction evidence="15">
        <text>L-lysine + NADPH + O2 = N(6)-hydroxy-L-lysine + NADP(+) + H2O</text>
        <dbReference type="Rhea" id="RHEA:23228"/>
        <dbReference type="ChEBI" id="CHEBI:15377"/>
        <dbReference type="ChEBI" id="CHEBI:15379"/>
        <dbReference type="ChEBI" id="CHEBI:32551"/>
        <dbReference type="ChEBI" id="CHEBI:57783"/>
        <dbReference type="ChEBI" id="CHEBI:57820"/>
        <dbReference type="ChEBI" id="CHEBI:58349"/>
        <dbReference type="EC" id="1.14.13.59"/>
    </reaction>
</comment>
<evidence type="ECO:0000256" key="6">
    <source>
        <dbReference type="ARBA" id="ARBA00022630"/>
    </source>
</evidence>
<sequence>MDDVLDVVAVGLGPANLGLAAAVDELTATGVPVRAAFLDRRPGFDWHPDMLLSSSVMQISFLKDLATQRDPRSPFTFTSYLHHRGRLNDFINMQTFFPSRLEFTDYLRWVVERLTVDIRWGAHVEAVDLVGDLCRVRGTRDGLPFELWSRHVVIGVGSRPVLPSWAETTGGRILHNTSLRSGLEGLDLGRAPRIAVVGQGQSAAEVVRHAYDGVPGSQVHCFISGYGMVPADDSPFANRVFDPAAVDDFYFAPAEVREDLLRRHRTTNYGCVDPDLLQWLYAAEYGGRVTGEQRLHMHRASAVHGATEHEGSVTLTVEDRLAGTRRSEDFDAVVCATGFRSVLPVEMFGEGFPPGSAKLARDYRVVRGGVTLPVFVVGATDSHHGLGAGLLSNIAVRSQELVTSMGLERVREPLVPVSV</sequence>
<evidence type="ECO:0000256" key="8">
    <source>
        <dbReference type="ARBA" id="ARBA00022857"/>
    </source>
</evidence>
<evidence type="ECO:0000256" key="10">
    <source>
        <dbReference type="ARBA" id="ARBA00023033"/>
    </source>
</evidence>
<protein>
    <recommendedName>
        <fullName evidence="5">L-lysine N6-monooxygenase MbtG</fullName>
        <ecNumber evidence="4">1.14.13.59</ecNumber>
    </recommendedName>
    <alternativeName>
        <fullName evidence="14">Lysine 6-N-hydroxylase</fullName>
    </alternativeName>
    <alternativeName>
        <fullName evidence="13">Lysine N6-hydroxylase</fullName>
    </alternativeName>
    <alternativeName>
        <fullName evidence="11">Lysine-N-oxygenase</fullName>
    </alternativeName>
    <alternativeName>
        <fullName evidence="12">Mycobactin synthase protein G</fullName>
    </alternativeName>
</protein>
<dbReference type="RefSeq" id="WP_208196642.1">
    <property type="nucleotide sequence ID" value="NZ_CP076023.1"/>
</dbReference>
<keyword evidence="10" id="KW-0503">Monooxygenase</keyword>
<reference evidence="16 17" key="1">
    <citation type="submission" date="2021-05" db="EMBL/GenBank/DDBJ databases">
        <title>Novel species in genus Cellulomonas.</title>
        <authorList>
            <person name="Zhang G."/>
        </authorList>
    </citation>
    <scope>NUCLEOTIDE SEQUENCE [LARGE SCALE GENOMIC DNA]</scope>
    <source>
        <strain evidence="17">zg-ZUI157</strain>
    </source>
</reference>
<evidence type="ECO:0000256" key="12">
    <source>
        <dbReference type="ARBA" id="ARBA00031158"/>
    </source>
</evidence>
<dbReference type="EMBL" id="CP076023">
    <property type="protein sequence ID" value="QWC16069.1"/>
    <property type="molecule type" value="Genomic_DNA"/>
</dbReference>
<evidence type="ECO:0000256" key="5">
    <source>
        <dbReference type="ARBA" id="ARBA00016406"/>
    </source>
</evidence>
<evidence type="ECO:0000313" key="17">
    <source>
        <dbReference type="Proteomes" id="UP000679335"/>
    </source>
</evidence>
<dbReference type="PANTHER" id="PTHR42802:SF1">
    <property type="entry name" value="L-ORNITHINE N(5)-MONOOXYGENASE"/>
    <property type="match status" value="1"/>
</dbReference>
<evidence type="ECO:0000256" key="7">
    <source>
        <dbReference type="ARBA" id="ARBA00022827"/>
    </source>
</evidence>
<evidence type="ECO:0000313" key="16">
    <source>
        <dbReference type="EMBL" id="QWC16069.1"/>
    </source>
</evidence>
<gene>
    <name evidence="16" type="ORF">KKR89_17830</name>
</gene>
<dbReference type="Proteomes" id="UP000679335">
    <property type="component" value="Chromosome"/>
</dbReference>
<comment type="pathway">
    <text evidence="2">Siderophore biosynthesis.</text>
</comment>
<dbReference type="PANTHER" id="PTHR42802">
    <property type="entry name" value="MONOOXYGENASE"/>
    <property type="match status" value="1"/>
</dbReference>
<keyword evidence="17" id="KW-1185">Reference proteome</keyword>
<dbReference type="SUPFAM" id="SSF51905">
    <property type="entry name" value="FAD/NAD(P)-binding domain"/>
    <property type="match status" value="2"/>
</dbReference>